<feature type="compositionally biased region" description="Polar residues" evidence="1">
    <location>
        <begin position="32"/>
        <end position="57"/>
    </location>
</feature>
<dbReference type="Proteomes" id="UP001152795">
    <property type="component" value="Unassembled WGS sequence"/>
</dbReference>
<protein>
    <submittedName>
        <fullName evidence="2">Uncharacterized protein</fullName>
    </submittedName>
</protein>
<gene>
    <name evidence="2" type="ORF">PACLA_8A063079</name>
</gene>
<feature type="region of interest" description="Disordered" evidence="1">
    <location>
        <begin position="1"/>
        <end position="130"/>
    </location>
</feature>
<dbReference type="OrthoDB" id="5980593at2759"/>
<sequence>MTGHTITRENNVNARARSFNSSTSSISKLSETPGQVNSRLDSQSTQSIKDLTSSPKTSQRRKLTGDKGQTTPGGQAKKRKTSKVQQSEKIKVNTQTKRKKRQSINFIAGKDKRPNIQHQSMTGHTITRENNVIARARSFNSSTSSISKLSETPGQVNSHLDSQSTQSIKGLTSSPKTSQKRKFTGDKVQTTPGGQAKKCKTSKNPSPNKSFTSVASSTRGRSKSRKSSGIPVALDRIRDLKVTKKSFEKWKPMSKVTIAFVEDILKSVVLNVSAEANMANDEEGERCLATLKSKVMEKLPHLKSPYTKGDYRKMESENKLAEDVYLEKSREVNLLDKKIEEEQR</sequence>
<proteinExistence type="predicted"/>
<dbReference type="AlphaFoldDB" id="A0A7D9J7V0"/>
<feature type="compositionally biased region" description="Polar residues" evidence="1">
    <location>
        <begin position="1"/>
        <end position="13"/>
    </location>
</feature>
<feature type="region of interest" description="Disordered" evidence="1">
    <location>
        <begin position="142"/>
        <end position="230"/>
    </location>
</feature>
<feature type="compositionally biased region" description="Polar residues" evidence="1">
    <location>
        <begin position="116"/>
        <end position="130"/>
    </location>
</feature>
<evidence type="ECO:0000313" key="2">
    <source>
        <dbReference type="EMBL" id="CAB4023837.1"/>
    </source>
</evidence>
<keyword evidence="3" id="KW-1185">Reference proteome</keyword>
<feature type="compositionally biased region" description="Polar residues" evidence="1">
    <location>
        <begin position="152"/>
        <end position="177"/>
    </location>
</feature>
<feature type="compositionally biased region" description="Low complexity" evidence="1">
    <location>
        <begin position="18"/>
        <end position="30"/>
    </location>
</feature>
<organism evidence="2 3">
    <name type="scientific">Paramuricea clavata</name>
    <name type="common">Red gorgonian</name>
    <name type="synonym">Violescent sea-whip</name>
    <dbReference type="NCBI Taxonomy" id="317549"/>
    <lineage>
        <taxon>Eukaryota</taxon>
        <taxon>Metazoa</taxon>
        <taxon>Cnidaria</taxon>
        <taxon>Anthozoa</taxon>
        <taxon>Octocorallia</taxon>
        <taxon>Malacalcyonacea</taxon>
        <taxon>Plexauridae</taxon>
        <taxon>Paramuricea</taxon>
    </lineage>
</organism>
<evidence type="ECO:0000256" key="1">
    <source>
        <dbReference type="SAM" id="MobiDB-lite"/>
    </source>
</evidence>
<reference evidence="2" key="1">
    <citation type="submission" date="2020-04" db="EMBL/GenBank/DDBJ databases">
        <authorList>
            <person name="Alioto T."/>
            <person name="Alioto T."/>
            <person name="Gomez Garrido J."/>
        </authorList>
    </citation>
    <scope>NUCLEOTIDE SEQUENCE</scope>
    <source>
        <strain evidence="2">A484AB</strain>
    </source>
</reference>
<feature type="compositionally biased region" description="Polar residues" evidence="1">
    <location>
        <begin position="202"/>
        <end position="215"/>
    </location>
</feature>
<dbReference type="EMBL" id="CACRXK020012709">
    <property type="protein sequence ID" value="CAB4023837.1"/>
    <property type="molecule type" value="Genomic_DNA"/>
</dbReference>
<accession>A0A7D9J7V0</accession>
<comment type="caution">
    <text evidence="2">The sequence shown here is derived from an EMBL/GenBank/DDBJ whole genome shotgun (WGS) entry which is preliminary data.</text>
</comment>
<name>A0A7D9J7V0_PARCT</name>
<evidence type="ECO:0000313" key="3">
    <source>
        <dbReference type="Proteomes" id="UP001152795"/>
    </source>
</evidence>